<feature type="signal peptide" evidence="1">
    <location>
        <begin position="1"/>
        <end position="16"/>
    </location>
</feature>
<dbReference type="EMBL" id="WIXE01006491">
    <property type="protein sequence ID" value="KAK5981243.1"/>
    <property type="molecule type" value="Genomic_DNA"/>
</dbReference>
<evidence type="ECO:0000313" key="3">
    <source>
        <dbReference type="Proteomes" id="UP001331761"/>
    </source>
</evidence>
<evidence type="ECO:0000313" key="2">
    <source>
        <dbReference type="EMBL" id="KAK5981243.1"/>
    </source>
</evidence>
<organism evidence="2 3">
    <name type="scientific">Trichostrongylus colubriformis</name>
    <name type="common">Black scour worm</name>
    <dbReference type="NCBI Taxonomy" id="6319"/>
    <lineage>
        <taxon>Eukaryota</taxon>
        <taxon>Metazoa</taxon>
        <taxon>Ecdysozoa</taxon>
        <taxon>Nematoda</taxon>
        <taxon>Chromadorea</taxon>
        <taxon>Rhabditida</taxon>
        <taxon>Rhabditina</taxon>
        <taxon>Rhabditomorpha</taxon>
        <taxon>Strongyloidea</taxon>
        <taxon>Trichostrongylidae</taxon>
        <taxon>Trichostrongylus</taxon>
    </lineage>
</organism>
<accession>A0AAN8IS45</accession>
<keyword evidence="1" id="KW-0732">Signal</keyword>
<proteinExistence type="predicted"/>
<sequence>MLFFVLISLMVFNTFTQEVEYCEDRTQAEICDRYYEEGQCDDMPENEIPAV</sequence>
<dbReference type="AlphaFoldDB" id="A0AAN8IS45"/>
<keyword evidence="3" id="KW-1185">Reference proteome</keyword>
<comment type="caution">
    <text evidence="2">The sequence shown here is derived from an EMBL/GenBank/DDBJ whole genome shotgun (WGS) entry which is preliminary data.</text>
</comment>
<dbReference type="Proteomes" id="UP001331761">
    <property type="component" value="Unassembled WGS sequence"/>
</dbReference>
<feature type="non-terminal residue" evidence="2">
    <location>
        <position position="51"/>
    </location>
</feature>
<gene>
    <name evidence="2" type="ORF">GCK32_004808</name>
</gene>
<name>A0AAN8IS45_TRICO</name>
<feature type="chain" id="PRO_5042920753" evidence="1">
    <location>
        <begin position="17"/>
        <end position="51"/>
    </location>
</feature>
<protein>
    <submittedName>
        <fullName evidence="2">Uncharacterized protein</fullName>
    </submittedName>
</protein>
<evidence type="ECO:0000256" key="1">
    <source>
        <dbReference type="SAM" id="SignalP"/>
    </source>
</evidence>
<reference evidence="2 3" key="1">
    <citation type="submission" date="2019-10" db="EMBL/GenBank/DDBJ databases">
        <title>Assembly and Annotation for the nematode Trichostrongylus colubriformis.</title>
        <authorList>
            <person name="Martin J."/>
        </authorList>
    </citation>
    <scope>NUCLEOTIDE SEQUENCE [LARGE SCALE GENOMIC DNA]</scope>
    <source>
        <strain evidence="2">G859</strain>
        <tissue evidence="2">Whole worm</tissue>
    </source>
</reference>